<dbReference type="Pfam" id="PF12704">
    <property type="entry name" value="MacB_PCD"/>
    <property type="match status" value="2"/>
</dbReference>
<keyword evidence="3 7" id="KW-0812">Transmembrane</keyword>
<feature type="transmembrane region" description="Helical" evidence="7">
    <location>
        <begin position="456"/>
        <end position="474"/>
    </location>
</feature>
<dbReference type="InterPro" id="IPR047928">
    <property type="entry name" value="Perm_prefix_1"/>
</dbReference>
<keyword evidence="2" id="KW-1003">Cell membrane</keyword>
<feature type="domain" description="ABC3 transporter permease C-terminal" evidence="8">
    <location>
        <begin position="767"/>
        <end position="880"/>
    </location>
</feature>
<dbReference type="InterPro" id="IPR050250">
    <property type="entry name" value="Macrolide_Exporter_MacB"/>
</dbReference>
<dbReference type="RefSeq" id="WP_260472987.1">
    <property type="nucleotide sequence ID" value="NZ_RSDW01000001.1"/>
</dbReference>
<protein>
    <submittedName>
        <fullName evidence="10">Putative permease</fullName>
    </submittedName>
</protein>
<accession>A0A3R9P0Z0</accession>
<evidence type="ECO:0000256" key="3">
    <source>
        <dbReference type="ARBA" id="ARBA00022692"/>
    </source>
</evidence>
<feature type="transmembrane region" description="Helical" evidence="7">
    <location>
        <begin position="507"/>
        <end position="527"/>
    </location>
</feature>
<dbReference type="InterPro" id="IPR025857">
    <property type="entry name" value="MacB_PCD"/>
</dbReference>
<feature type="transmembrane region" description="Helical" evidence="7">
    <location>
        <begin position="99"/>
        <end position="123"/>
    </location>
</feature>
<dbReference type="InterPro" id="IPR017800">
    <property type="entry name" value="ADOP"/>
</dbReference>
<evidence type="ECO:0000259" key="8">
    <source>
        <dbReference type="Pfam" id="PF02687"/>
    </source>
</evidence>
<dbReference type="InterPro" id="IPR003838">
    <property type="entry name" value="ABC3_permease_C"/>
</dbReference>
<proteinExistence type="inferred from homology"/>
<dbReference type="Pfam" id="PF02687">
    <property type="entry name" value="FtsX"/>
    <property type="match status" value="2"/>
</dbReference>
<dbReference type="AlphaFoldDB" id="A0A3R9P0Z0"/>
<feature type="transmembrane region" description="Helical" evidence="7">
    <location>
        <begin position="760"/>
        <end position="784"/>
    </location>
</feature>
<dbReference type="Proteomes" id="UP000269669">
    <property type="component" value="Unassembled WGS sequence"/>
</dbReference>
<comment type="subcellular location">
    <subcellularLocation>
        <location evidence="1">Cell membrane</location>
        <topology evidence="1">Multi-pass membrane protein</topology>
    </subcellularLocation>
</comment>
<dbReference type="NCBIfam" id="TIGR03434">
    <property type="entry name" value="ADOP"/>
    <property type="match status" value="1"/>
</dbReference>
<dbReference type="GO" id="GO:0005886">
    <property type="term" value="C:plasma membrane"/>
    <property type="evidence" value="ECO:0007669"/>
    <property type="project" value="UniProtKB-SubCell"/>
</dbReference>
<name>A0A3R9P0Z0_9BACT</name>
<dbReference type="PANTHER" id="PTHR30572:SF4">
    <property type="entry name" value="ABC TRANSPORTER PERMEASE YTRF"/>
    <property type="match status" value="1"/>
</dbReference>
<evidence type="ECO:0000256" key="4">
    <source>
        <dbReference type="ARBA" id="ARBA00022989"/>
    </source>
</evidence>
<sequence>MKKSMMDSIRQGLRRVGSFFRKGPLDRELNAEVAAHIEIATEENVKRGLSAEEARRQALIRFGGVAQAKERQREARGLPWLDVLLQDLRYTMRTLLRDLGFAVIAVLILALGIGANIAIFSVVNTILLRPLPFHDPQQLVWIAPANANGLSASTYSVDAFDDLLAMNRSYQDVTGYFAFSTSDNFKLTGRGEPRPVTGIGVAYNFFPMLGVTPELGRSFTGDEALKGGPGTVMLSHAFWKREFKGDRMIIGKAITLNGGPSTVVGVLPESFDFGAVFSPGTKVDLYVPQVMDNIRTSGNTLALIGRLKPGMSVAQAQAEATVLFPKFYWSKRYPQSIGNYKDARPIELKQYVSGKLRRSLVVLWCAVGLILLIVCVNLSNLLLARAAARSKEFALRSALGAGRMRLVRQLLTESLVLAGMGAVLGLGLAFGITSYLAHQGSLALPLLSSVKVDGAALVWTLVISVGAAVLFGLLPGLKMSGSNLQEALKDSGPGMSDSRNHERLRSALVISEVALACVLLIGAGLLLRSFIRVLDVDLGFQPSTAATIKVDYDDGGKTDKRNAIFEEVIRRVSAIPGVEAAGISDNLPLERNRGWGGPRAKGKVYRDNEVPGAFVYIVTPGYVTAMGMRLHGRDFGWQDNMKGESTVILNEAAANFVSPGEDPVGKVVMIGSHEVHVIGVVADVHETNVEGKVGEQMYLPAMREEWGPDGAELVVRTKLPPAQLAGSVMRTLRDLNPNQPAVEFRPIQQIVNHAVSPRRFFVMLVGAFAGLGLVLASLGIYGVISYSVTRRTQEIGIRMALGATAGNVQMGVISKTLKLAAIGIGAGVVVSMVVANLISSMLFGTDPTDPLTFVGMIVLLGGVAVLAGYVPARRASRINPMVALRNN</sequence>
<organism evidence="10 11">
    <name type="scientific">Edaphobacter aggregans</name>
    <dbReference type="NCBI Taxonomy" id="570835"/>
    <lineage>
        <taxon>Bacteria</taxon>
        <taxon>Pseudomonadati</taxon>
        <taxon>Acidobacteriota</taxon>
        <taxon>Terriglobia</taxon>
        <taxon>Terriglobales</taxon>
        <taxon>Acidobacteriaceae</taxon>
        <taxon>Edaphobacter</taxon>
    </lineage>
</organism>
<dbReference type="NCBIfam" id="NF038403">
    <property type="entry name" value="perm_prefix_1"/>
    <property type="match status" value="1"/>
</dbReference>
<feature type="transmembrane region" description="Helical" evidence="7">
    <location>
        <begin position="414"/>
        <end position="436"/>
    </location>
</feature>
<feature type="domain" description="ABC3 transporter permease C-terminal" evidence="8">
    <location>
        <begin position="366"/>
        <end position="483"/>
    </location>
</feature>
<keyword evidence="5 7" id="KW-0472">Membrane</keyword>
<dbReference type="EMBL" id="RSDW01000001">
    <property type="protein sequence ID" value="RSL18538.1"/>
    <property type="molecule type" value="Genomic_DNA"/>
</dbReference>
<evidence type="ECO:0000313" key="11">
    <source>
        <dbReference type="Proteomes" id="UP000269669"/>
    </source>
</evidence>
<keyword evidence="4 7" id="KW-1133">Transmembrane helix</keyword>
<feature type="transmembrane region" description="Helical" evidence="7">
    <location>
        <begin position="819"/>
        <end position="839"/>
    </location>
</feature>
<evidence type="ECO:0000256" key="6">
    <source>
        <dbReference type="ARBA" id="ARBA00038076"/>
    </source>
</evidence>
<feature type="domain" description="MacB-like periplasmic core" evidence="9">
    <location>
        <begin position="103"/>
        <end position="321"/>
    </location>
</feature>
<keyword evidence="11" id="KW-1185">Reference proteome</keyword>
<evidence type="ECO:0000313" key="10">
    <source>
        <dbReference type="EMBL" id="RSL18538.1"/>
    </source>
</evidence>
<feature type="transmembrane region" description="Helical" evidence="7">
    <location>
        <begin position="851"/>
        <end position="872"/>
    </location>
</feature>
<gene>
    <name evidence="10" type="ORF">EDE15_4127</name>
</gene>
<evidence type="ECO:0000259" key="9">
    <source>
        <dbReference type="Pfam" id="PF12704"/>
    </source>
</evidence>
<dbReference type="GO" id="GO:0022857">
    <property type="term" value="F:transmembrane transporter activity"/>
    <property type="evidence" value="ECO:0007669"/>
    <property type="project" value="TreeGrafter"/>
</dbReference>
<comment type="similarity">
    <text evidence="6">Belongs to the ABC-4 integral membrane protein family.</text>
</comment>
<feature type="transmembrane region" description="Helical" evidence="7">
    <location>
        <begin position="361"/>
        <end position="383"/>
    </location>
</feature>
<dbReference type="PANTHER" id="PTHR30572">
    <property type="entry name" value="MEMBRANE COMPONENT OF TRANSPORTER-RELATED"/>
    <property type="match status" value="1"/>
</dbReference>
<comment type="caution">
    <text evidence="10">The sequence shown here is derived from an EMBL/GenBank/DDBJ whole genome shotgun (WGS) entry which is preliminary data.</text>
</comment>
<evidence type="ECO:0000256" key="7">
    <source>
        <dbReference type="SAM" id="Phobius"/>
    </source>
</evidence>
<evidence type="ECO:0000256" key="1">
    <source>
        <dbReference type="ARBA" id="ARBA00004651"/>
    </source>
</evidence>
<feature type="domain" description="MacB-like periplasmic core" evidence="9">
    <location>
        <begin position="509"/>
        <end position="716"/>
    </location>
</feature>
<reference evidence="10 11" key="1">
    <citation type="submission" date="2018-12" db="EMBL/GenBank/DDBJ databases">
        <title>Sequencing of bacterial isolates from soil warming experiment in Harvard Forest, Massachusetts, USA.</title>
        <authorList>
            <person name="Deangelis K."/>
        </authorList>
    </citation>
    <scope>NUCLEOTIDE SEQUENCE [LARGE SCALE GENOMIC DNA]</scope>
    <source>
        <strain evidence="10 11">EB153</strain>
    </source>
</reference>
<evidence type="ECO:0000256" key="5">
    <source>
        <dbReference type="ARBA" id="ARBA00023136"/>
    </source>
</evidence>
<evidence type="ECO:0000256" key="2">
    <source>
        <dbReference type="ARBA" id="ARBA00022475"/>
    </source>
</evidence>